<gene>
    <name evidence="1" type="ORF">FCM35_KLT19806</name>
</gene>
<protein>
    <submittedName>
        <fullName evidence="1">Uncharacterized protein</fullName>
    </submittedName>
</protein>
<accession>A0A833RHM5</accession>
<dbReference type="Proteomes" id="UP000623129">
    <property type="component" value="Unassembled WGS sequence"/>
</dbReference>
<keyword evidence="2" id="KW-1185">Reference proteome</keyword>
<proteinExistence type="predicted"/>
<dbReference type="AlphaFoldDB" id="A0A833RHM5"/>
<evidence type="ECO:0000313" key="1">
    <source>
        <dbReference type="EMBL" id="KAF3335299.1"/>
    </source>
</evidence>
<organism evidence="1 2">
    <name type="scientific">Carex littledalei</name>
    <dbReference type="NCBI Taxonomy" id="544730"/>
    <lineage>
        <taxon>Eukaryota</taxon>
        <taxon>Viridiplantae</taxon>
        <taxon>Streptophyta</taxon>
        <taxon>Embryophyta</taxon>
        <taxon>Tracheophyta</taxon>
        <taxon>Spermatophyta</taxon>
        <taxon>Magnoliopsida</taxon>
        <taxon>Liliopsida</taxon>
        <taxon>Poales</taxon>
        <taxon>Cyperaceae</taxon>
        <taxon>Cyperoideae</taxon>
        <taxon>Cariceae</taxon>
        <taxon>Carex</taxon>
        <taxon>Carex subgen. Euthyceras</taxon>
    </lineage>
</organism>
<sequence>MVHTTEMANAGTKCQCFTGSLYSAATTVKISQKAATAPTSLNVRFTSSGVCPLYSFGGSCEVMYLMRH</sequence>
<comment type="caution">
    <text evidence="1">The sequence shown here is derived from an EMBL/GenBank/DDBJ whole genome shotgun (WGS) entry which is preliminary data.</text>
</comment>
<evidence type="ECO:0000313" key="2">
    <source>
        <dbReference type="Proteomes" id="UP000623129"/>
    </source>
</evidence>
<reference evidence="1" key="1">
    <citation type="submission" date="2020-01" db="EMBL/GenBank/DDBJ databases">
        <title>Genome sequence of Kobresia littledalei, the first chromosome-level genome in the family Cyperaceae.</title>
        <authorList>
            <person name="Qu G."/>
        </authorList>
    </citation>
    <scope>NUCLEOTIDE SEQUENCE</scope>
    <source>
        <strain evidence="1">C.B.Clarke</strain>
        <tissue evidence="1">Leaf</tissue>
    </source>
</reference>
<dbReference type="EMBL" id="SWLB01000008">
    <property type="protein sequence ID" value="KAF3335299.1"/>
    <property type="molecule type" value="Genomic_DNA"/>
</dbReference>
<name>A0A833RHM5_9POAL</name>